<evidence type="ECO:0000313" key="1">
    <source>
        <dbReference type="EMBL" id="TVV27210.1"/>
    </source>
</evidence>
<organism evidence="1 2">
    <name type="scientific">Weissella cibaria</name>
    <dbReference type="NCBI Taxonomy" id="137591"/>
    <lineage>
        <taxon>Bacteria</taxon>
        <taxon>Bacillati</taxon>
        <taxon>Bacillota</taxon>
        <taxon>Bacilli</taxon>
        <taxon>Lactobacillales</taxon>
        <taxon>Lactobacillaceae</taxon>
        <taxon>Weissella</taxon>
    </lineage>
</organism>
<dbReference type="AlphaFoldDB" id="A0A9Q8JHF6"/>
<gene>
    <name evidence="1" type="ORF">FO435_04630</name>
</gene>
<dbReference type="EMBL" id="VNHC01000002">
    <property type="protein sequence ID" value="TVV27210.1"/>
    <property type="molecule type" value="Genomic_DNA"/>
</dbReference>
<sequence length="64" mass="6938">MVLDRTAETTAPNAVVKISDERRTKTPVSVTVKAVEPFREIDNSTAQLPAHLLFYHGSAADAVT</sequence>
<accession>A0A9Q8JHF6</accession>
<name>A0A9Q8JHF6_9LACO</name>
<proteinExistence type="predicted"/>
<protein>
    <submittedName>
        <fullName evidence="1">Uncharacterized protein</fullName>
    </submittedName>
</protein>
<dbReference type="Proteomes" id="UP000320012">
    <property type="component" value="Unassembled WGS sequence"/>
</dbReference>
<evidence type="ECO:0000313" key="2">
    <source>
        <dbReference type="Proteomes" id="UP000320012"/>
    </source>
</evidence>
<dbReference type="RefSeq" id="WP_106443993.1">
    <property type="nucleotide sequence ID" value="NZ_CP027427.1"/>
</dbReference>
<comment type="caution">
    <text evidence="1">The sequence shown here is derived from an EMBL/GenBank/DDBJ whole genome shotgun (WGS) entry which is preliminary data.</text>
</comment>
<reference evidence="1 2" key="1">
    <citation type="submission" date="2019-07" db="EMBL/GenBank/DDBJ databases">
        <title>Genome sequence of Weissella cibaria GK1.</title>
        <authorList>
            <person name="Choi H.-J."/>
        </authorList>
    </citation>
    <scope>NUCLEOTIDE SEQUENCE [LARGE SCALE GENOMIC DNA]</scope>
    <source>
        <strain evidence="1 2">GK1</strain>
    </source>
</reference>